<dbReference type="AlphaFoldDB" id="A0A061GYQ8"/>
<name>A0A061GYQ8_THECC</name>
<evidence type="ECO:0000313" key="3">
    <source>
        <dbReference type="Proteomes" id="UP000026915"/>
    </source>
</evidence>
<dbReference type="OMA" id="DERANLC"/>
<dbReference type="HOGENOM" id="CLU_998956_0_0_1"/>
<protein>
    <recommendedName>
        <fullName evidence="4">DUF4219 domain-containing protein</fullName>
    </recommendedName>
</protein>
<proteinExistence type="predicted"/>
<accession>A0A061GYQ8</accession>
<dbReference type="EMBL" id="CM001887">
    <property type="protein sequence ID" value="EOY32294.1"/>
    <property type="molecule type" value="Genomic_DNA"/>
</dbReference>
<dbReference type="InParanoid" id="A0A061GYQ8"/>
<sequence>MALQKFVVVEGKSIKRLPLFDGPNYPYWSTKMPIYIRVIDYEMWDVIVDGPYIPSTMNVVTNERISKPRVEWTKIRNKNKSNKKKVIICFECKKLGHFISKYPLLKKETPKKNRKSKKAMVAATWSNSDASSSEVDEGKVDERANLCLMAKDDESEVSSILCDISIDEFQEEYECLYDKFEKLASKYKALKRKITSLENDLEKIKYYFNSVFEQRNLLQTELKHSRIDFELLKLELENKNEALQKAIDENIALKGLTEEIQPLGEILMVSHLGVMYVAK</sequence>
<dbReference type="Proteomes" id="UP000026915">
    <property type="component" value="Chromosome 9"/>
</dbReference>
<evidence type="ECO:0000313" key="2">
    <source>
        <dbReference type="EMBL" id="EOY32294.1"/>
    </source>
</evidence>
<keyword evidence="1" id="KW-0175">Coiled coil</keyword>
<evidence type="ECO:0008006" key="4">
    <source>
        <dbReference type="Google" id="ProtNLM"/>
    </source>
</evidence>
<gene>
    <name evidence="2" type="ORF">TCM_040032</name>
</gene>
<reference evidence="2 3" key="1">
    <citation type="journal article" date="2013" name="Genome Biol.">
        <title>The genome sequence of the most widely cultivated cacao type and its use to identify candidate genes regulating pod color.</title>
        <authorList>
            <person name="Motamayor J.C."/>
            <person name="Mockaitis K."/>
            <person name="Schmutz J."/>
            <person name="Haiminen N."/>
            <person name="Iii D.L."/>
            <person name="Cornejo O."/>
            <person name="Findley S.D."/>
            <person name="Zheng P."/>
            <person name="Utro F."/>
            <person name="Royaert S."/>
            <person name="Saski C."/>
            <person name="Jenkins J."/>
            <person name="Podicheti R."/>
            <person name="Zhao M."/>
            <person name="Scheffler B.E."/>
            <person name="Stack J.C."/>
            <person name="Feltus F.A."/>
            <person name="Mustiga G.M."/>
            <person name="Amores F."/>
            <person name="Phillips W."/>
            <person name="Marelli J.P."/>
            <person name="May G.D."/>
            <person name="Shapiro H."/>
            <person name="Ma J."/>
            <person name="Bustamante C.D."/>
            <person name="Schnell R.J."/>
            <person name="Main D."/>
            <person name="Gilbert D."/>
            <person name="Parida L."/>
            <person name="Kuhn D.N."/>
        </authorList>
    </citation>
    <scope>NUCLEOTIDE SEQUENCE [LARGE SCALE GENOMIC DNA]</scope>
    <source>
        <strain evidence="3">cv. Matina 1-6</strain>
    </source>
</reference>
<dbReference type="Gramene" id="EOY32294">
    <property type="protein sequence ID" value="EOY32294"/>
    <property type="gene ID" value="TCM_040032"/>
</dbReference>
<keyword evidence="3" id="KW-1185">Reference proteome</keyword>
<organism evidence="2 3">
    <name type="scientific">Theobroma cacao</name>
    <name type="common">Cacao</name>
    <name type="synonym">Cocoa</name>
    <dbReference type="NCBI Taxonomy" id="3641"/>
    <lineage>
        <taxon>Eukaryota</taxon>
        <taxon>Viridiplantae</taxon>
        <taxon>Streptophyta</taxon>
        <taxon>Embryophyta</taxon>
        <taxon>Tracheophyta</taxon>
        <taxon>Spermatophyta</taxon>
        <taxon>Magnoliopsida</taxon>
        <taxon>eudicotyledons</taxon>
        <taxon>Gunneridae</taxon>
        <taxon>Pentapetalae</taxon>
        <taxon>rosids</taxon>
        <taxon>malvids</taxon>
        <taxon>Malvales</taxon>
        <taxon>Malvaceae</taxon>
        <taxon>Byttnerioideae</taxon>
        <taxon>Theobroma</taxon>
    </lineage>
</organism>
<feature type="coiled-coil region" evidence="1">
    <location>
        <begin position="166"/>
        <end position="253"/>
    </location>
</feature>
<evidence type="ECO:0000256" key="1">
    <source>
        <dbReference type="SAM" id="Coils"/>
    </source>
</evidence>